<proteinExistence type="predicted"/>
<evidence type="ECO:0000313" key="1">
    <source>
        <dbReference type="EMBL" id="EDU43776.1"/>
    </source>
</evidence>
<dbReference type="GeneID" id="6349037"/>
<evidence type="ECO:0000313" key="2">
    <source>
        <dbReference type="Proteomes" id="UP000001471"/>
    </source>
</evidence>
<name>B2WL66_PYRTR</name>
<dbReference type="Proteomes" id="UP000001471">
    <property type="component" value="Unassembled WGS sequence"/>
</dbReference>
<dbReference type="AlphaFoldDB" id="B2WL66"/>
<accession>B2WL66</accession>
<reference evidence="2" key="1">
    <citation type="journal article" date="2013" name="G3 (Bethesda)">
        <title>Comparative genomics of a plant-pathogenic fungus, Pyrenophora tritici-repentis, reveals transduplication and the impact of repeat elements on pathogenicity and population divergence.</title>
        <authorList>
            <person name="Manning V.A."/>
            <person name="Pandelova I."/>
            <person name="Dhillon B."/>
            <person name="Wilhelm L.J."/>
            <person name="Goodwin S.B."/>
            <person name="Berlin A.M."/>
            <person name="Figueroa M."/>
            <person name="Freitag M."/>
            <person name="Hane J.K."/>
            <person name="Henrissat B."/>
            <person name="Holman W.H."/>
            <person name="Kodira C.D."/>
            <person name="Martin J."/>
            <person name="Oliver R.P."/>
            <person name="Robbertse B."/>
            <person name="Schackwitz W."/>
            <person name="Schwartz D.C."/>
            <person name="Spatafora J.W."/>
            <person name="Turgeon B.G."/>
            <person name="Yandava C."/>
            <person name="Young S."/>
            <person name="Zhou S."/>
            <person name="Zeng Q."/>
            <person name="Grigoriev I.V."/>
            <person name="Ma L.-J."/>
            <person name="Ciuffetti L.M."/>
        </authorList>
    </citation>
    <scope>NUCLEOTIDE SEQUENCE [LARGE SCALE GENOMIC DNA]</scope>
    <source>
        <strain evidence="2">Pt-1C-BFP</strain>
    </source>
</reference>
<dbReference type="HOGENOM" id="CLU_1696404_0_0_1"/>
<sequence>MYLKLIRHGQHLVLILYLAKKATHNKVERKVSLKRLFSTLSNACTETIKDEGIQQLIGMHAVNVLRGNSCMYTDEDDQIVHNLVLLADLVNMLLGVEAIVEVDSFCKRSKWSEANILVAFENRTWNSIIVLDLTITKQKDHELRSHAFVASDAHE</sequence>
<gene>
    <name evidence="1" type="ORF">PTRG_10726</name>
</gene>
<dbReference type="InParanoid" id="B2WL66"/>
<dbReference type="EMBL" id="DS231628">
    <property type="protein sequence ID" value="EDU43776.1"/>
    <property type="molecule type" value="Genomic_DNA"/>
</dbReference>
<organism evidence="1 2">
    <name type="scientific">Pyrenophora tritici-repentis (strain Pt-1C-BFP)</name>
    <name type="common">Wheat tan spot fungus</name>
    <name type="synonym">Drechslera tritici-repentis</name>
    <dbReference type="NCBI Taxonomy" id="426418"/>
    <lineage>
        <taxon>Eukaryota</taxon>
        <taxon>Fungi</taxon>
        <taxon>Dikarya</taxon>
        <taxon>Ascomycota</taxon>
        <taxon>Pezizomycotina</taxon>
        <taxon>Dothideomycetes</taxon>
        <taxon>Pleosporomycetidae</taxon>
        <taxon>Pleosporales</taxon>
        <taxon>Pleosporineae</taxon>
        <taxon>Pleosporaceae</taxon>
        <taxon>Pyrenophora</taxon>
    </lineage>
</organism>
<protein>
    <submittedName>
        <fullName evidence="1">Uncharacterized protein</fullName>
    </submittedName>
</protein>
<dbReference type="KEGG" id="ptrr:6349037"/>